<evidence type="ECO:0000313" key="2">
    <source>
        <dbReference type="Proteomes" id="UP000078492"/>
    </source>
</evidence>
<organism evidence="1 2">
    <name type="scientific">Trachymyrmex cornetzi</name>
    <dbReference type="NCBI Taxonomy" id="471704"/>
    <lineage>
        <taxon>Eukaryota</taxon>
        <taxon>Metazoa</taxon>
        <taxon>Ecdysozoa</taxon>
        <taxon>Arthropoda</taxon>
        <taxon>Hexapoda</taxon>
        <taxon>Insecta</taxon>
        <taxon>Pterygota</taxon>
        <taxon>Neoptera</taxon>
        <taxon>Endopterygota</taxon>
        <taxon>Hymenoptera</taxon>
        <taxon>Apocrita</taxon>
        <taxon>Aculeata</taxon>
        <taxon>Formicoidea</taxon>
        <taxon>Formicidae</taxon>
        <taxon>Myrmicinae</taxon>
        <taxon>Trachymyrmex</taxon>
    </lineage>
</organism>
<keyword evidence="2" id="KW-1185">Reference proteome</keyword>
<name>A0A195EKL3_9HYME</name>
<reference evidence="1 2" key="1">
    <citation type="submission" date="2015-09" db="EMBL/GenBank/DDBJ databases">
        <title>Trachymyrmex cornetzi WGS genome.</title>
        <authorList>
            <person name="Nygaard S."/>
            <person name="Hu H."/>
            <person name="Boomsma J."/>
            <person name="Zhang G."/>
        </authorList>
    </citation>
    <scope>NUCLEOTIDE SEQUENCE [LARGE SCALE GENOMIC DNA]</scope>
    <source>
        <strain evidence="1">Tcor2-1</strain>
        <tissue evidence="1">Whole body</tissue>
    </source>
</reference>
<sequence>MAIGTCVPRIRVTRDNAPACIANAACPRCPRFLRSNLAIHWLKKFTENLFGHELVETNTNSSDRFEYRRNISRGKKFTSTRHTTVKIGDATRSRMSKTLVSVFGTVATEIAFSPVTSRRSQCESSLPVLASIRTSLRRLVPLPYFGFPTARQRAMLASEPRSAPATVTSL</sequence>
<gene>
    <name evidence="1" type="ORF">ALC57_01773</name>
</gene>
<protein>
    <submittedName>
        <fullName evidence="1">Uncharacterized protein</fullName>
    </submittedName>
</protein>
<dbReference type="EMBL" id="KQ978739">
    <property type="protein sequence ID" value="KYN28810.1"/>
    <property type="molecule type" value="Genomic_DNA"/>
</dbReference>
<proteinExistence type="predicted"/>
<dbReference type="Proteomes" id="UP000078492">
    <property type="component" value="Unassembled WGS sequence"/>
</dbReference>
<evidence type="ECO:0000313" key="1">
    <source>
        <dbReference type="EMBL" id="KYN28810.1"/>
    </source>
</evidence>
<accession>A0A195EKL3</accession>
<dbReference type="AlphaFoldDB" id="A0A195EKL3"/>